<organism evidence="1">
    <name type="scientific">Arundo donax</name>
    <name type="common">Giant reed</name>
    <name type="synonym">Donax arundinaceus</name>
    <dbReference type="NCBI Taxonomy" id="35708"/>
    <lineage>
        <taxon>Eukaryota</taxon>
        <taxon>Viridiplantae</taxon>
        <taxon>Streptophyta</taxon>
        <taxon>Embryophyta</taxon>
        <taxon>Tracheophyta</taxon>
        <taxon>Spermatophyta</taxon>
        <taxon>Magnoliopsida</taxon>
        <taxon>Liliopsida</taxon>
        <taxon>Poales</taxon>
        <taxon>Poaceae</taxon>
        <taxon>PACMAD clade</taxon>
        <taxon>Arundinoideae</taxon>
        <taxon>Arundineae</taxon>
        <taxon>Arundo</taxon>
    </lineage>
</organism>
<accession>A0A0A8ZSX1</accession>
<reference evidence="1" key="1">
    <citation type="submission" date="2014-09" db="EMBL/GenBank/DDBJ databases">
        <authorList>
            <person name="Magalhaes I.L.F."/>
            <person name="Oliveira U."/>
            <person name="Santos F.R."/>
            <person name="Vidigal T.H.D.A."/>
            <person name="Brescovit A.D."/>
            <person name="Santos A.J."/>
        </authorList>
    </citation>
    <scope>NUCLEOTIDE SEQUENCE</scope>
    <source>
        <tissue evidence="1">Shoot tissue taken approximately 20 cm above the soil surface</tissue>
    </source>
</reference>
<protein>
    <submittedName>
        <fullName evidence="1">Uncharacterized protein</fullName>
    </submittedName>
</protein>
<dbReference type="EMBL" id="GBRH01257112">
    <property type="protein sequence ID" value="JAD40783.1"/>
    <property type="molecule type" value="Transcribed_RNA"/>
</dbReference>
<name>A0A0A8ZSX1_ARUDO</name>
<proteinExistence type="predicted"/>
<dbReference type="AlphaFoldDB" id="A0A0A8ZSX1"/>
<sequence>MVTCTTCGPSVHGSSTQISLQINGGHGNFYSTELSTVRFHFTLPLGGRRPS</sequence>
<reference evidence="1" key="2">
    <citation type="journal article" date="2015" name="Data Brief">
        <title>Shoot transcriptome of the giant reed, Arundo donax.</title>
        <authorList>
            <person name="Barrero R.A."/>
            <person name="Guerrero F.D."/>
            <person name="Moolhuijzen P."/>
            <person name="Goolsby J.A."/>
            <person name="Tidwell J."/>
            <person name="Bellgard S.E."/>
            <person name="Bellgard M.I."/>
        </authorList>
    </citation>
    <scope>NUCLEOTIDE SEQUENCE</scope>
    <source>
        <tissue evidence="1">Shoot tissue taken approximately 20 cm above the soil surface</tissue>
    </source>
</reference>
<evidence type="ECO:0000313" key="1">
    <source>
        <dbReference type="EMBL" id="JAD40783.1"/>
    </source>
</evidence>